<dbReference type="EMBL" id="AFBQ01000042">
    <property type="protein sequence ID" value="EHY32253.1"/>
    <property type="molecule type" value="Genomic_DNA"/>
</dbReference>
<comment type="similarity">
    <text evidence="1">Belongs to the HupF/HypC family.</text>
</comment>
<dbReference type="Pfam" id="PF01455">
    <property type="entry name" value="HupF_HypC"/>
    <property type="match status" value="1"/>
</dbReference>
<protein>
    <submittedName>
        <fullName evidence="2">Hydrogenase assembly chaperone HypC/HupF</fullName>
    </submittedName>
</protein>
<dbReference type="NCBIfam" id="TIGR00074">
    <property type="entry name" value="hypC_hupF"/>
    <property type="match status" value="1"/>
</dbReference>
<dbReference type="InterPro" id="IPR019812">
    <property type="entry name" value="Hydgase_assmbl_chp_CS"/>
</dbReference>
<keyword evidence="3" id="KW-1185">Reference proteome</keyword>
<dbReference type="PROSITE" id="PS01097">
    <property type="entry name" value="HUPF_HYPC"/>
    <property type="match status" value="1"/>
</dbReference>
<sequence>MCIALPMRVVESDGFTALCERAGRTRRVNTMLVGEVPPGTILSVFIDQALRTMTEEEAEETDRALGALADVMSGLDAPAGTVFTQEDADRAVATGFPDLNDPDHGLPEHLKAQLRAQKENRA</sequence>
<dbReference type="GO" id="GO:0051604">
    <property type="term" value="P:protein maturation"/>
    <property type="evidence" value="ECO:0007669"/>
    <property type="project" value="TreeGrafter"/>
</dbReference>
<dbReference type="GO" id="GO:0005506">
    <property type="term" value="F:iron ion binding"/>
    <property type="evidence" value="ECO:0007669"/>
    <property type="project" value="TreeGrafter"/>
</dbReference>
<evidence type="ECO:0000256" key="1">
    <source>
        <dbReference type="ARBA" id="ARBA00006018"/>
    </source>
</evidence>
<dbReference type="OrthoDB" id="9806017at2"/>
<dbReference type="PRINTS" id="PR00445">
    <property type="entry name" value="HUPFHYPC"/>
</dbReference>
<dbReference type="RefSeq" id="WP_008540824.1">
    <property type="nucleotide sequence ID" value="NZ_JH604872.1"/>
</dbReference>
<dbReference type="HOGENOM" id="CLU_159381_0_0_4"/>
<dbReference type="SUPFAM" id="SSF159127">
    <property type="entry name" value="HupF/HypC-like"/>
    <property type="match status" value="1"/>
</dbReference>
<evidence type="ECO:0000313" key="3">
    <source>
        <dbReference type="Proteomes" id="UP000004956"/>
    </source>
</evidence>
<comment type="caution">
    <text evidence="2">The sequence shown here is derived from an EMBL/GenBank/DDBJ whole genome shotgun (WGS) entry which is preliminary data.</text>
</comment>
<proteinExistence type="inferred from homology"/>
<dbReference type="STRING" id="762967.HMPREF9440_00355"/>
<dbReference type="InterPro" id="IPR001109">
    <property type="entry name" value="Hydrogenase_HupF/HypC"/>
</dbReference>
<evidence type="ECO:0000313" key="2">
    <source>
        <dbReference type="EMBL" id="EHY32253.1"/>
    </source>
</evidence>
<reference evidence="2 3" key="1">
    <citation type="submission" date="2011-11" db="EMBL/GenBank/DDBJ databases">
        <authorList>
            <person name="Weinstock G."/>
            <person name="Sodergren E."/>
            <person name="Clifton S."/>
            <person name="Fulton L."/>
            <person name="Fulton B."/>
            <person name="Courtney L."/>
            <person name="Fronick C."/>
            <person name="Harrison M."/>
            <person name="Strong C."/>
            <person name="Farmer C."/>
            <person name="Delahaunty K."/>
            <person name="Markovic C."/>
            <person name="Hall O."/>
            <person name="Minx P."/>
            <person name="Tomlinson C."/>
            <person name="Mitreva M."/>
            <person name="Hou S."/>
            <person name="Chen J."/>
            <person name="Wollam A."/>
            <person name="Pepin K.H."/>
            <person name="Johnson M."/>
            <person name="Bhonagiri V."/>
            <person name="Zhang X."/>
            <person name="Suruliraj S."/>
            <person name="Warren W."/>
            <person name="Chinwalla A."/>
            <person name="Mardis E.R."/>
            <person name="Wilson R.K."/>
        </authorList>
    </citation>
    <scope>NUCLEOTIDE SEQUENCE [LARGE SCALE GENOMIC DNA]</scope>
    <source>
        <strain evidence="2 3">YIT 11816</strain>
    </source>
</reference>
<name>H3KCA5_9BURK</name>
<organism evidence="2 3">
    <name type="scientific">Sutterella parvirubra YIT 11816</name>
    <dbReference type="NCBI Taxonomy" id="762967"/>
    <lineage>
        <taxon>Bacteria</taxon>
        <taxon>Pseudomonadati</taxon>
        <taxon>Pseudomonadota</taxon>
        <taxon>Betaproteobacteria</taxon>
        <taxon>Burkholderiales</taxon>
        <taxon>Sutterellaceae</taxon>
        <taxon>Sutterella</taxon>
    </lineage>
</organism>
<dbReference type="PANTHER" id="PTHR35177">
    <property type="entry name" value="HYDROGENASE MATURATION FACTOR HYBG"/>
    <property type="match status" value="1"/>
</dbReference>
<dbReference type="Gene3D" id="2.30.30.140">
    <property type="match status" value="1"/>
</dbReference>
<gene>
    <name evidence="2" type="ORF">HMPREF9440_00355</name>
</gene>
<dbReference type="PANTHER" id="PTHR35177:SF2">
    <property type="entry name" value="HYDROGENASE MATURATION FACTOR HYBG"/>
    <property type="match status" value="1"/>
</dbReference>
<dbReference type="GO" id="GO:1902670">
    <property type="term" value="F:carbon dioxide binding"/>
    <property type="evidence" value="ECO:0007669"/>
    <property type="project" value="TreeGrafter"/>
</dbReference>
<dbReference type="AlphaFoldDB" id="H3KCA5"/>
<dbReference type="PATRIC" id="fig|762967.3.peg.298"/>
<accession>H3KCA5</accession>
<dbReference type="Proteomes" id="UP000004956">
    <property type="component" value="Unassembled WGS sequence"/>
</dbReference>